<organism evidence="1 2">
    <name type="scientific">Kitasatospora paracochleata</name>
    <dbReference type="NCBI Taxonomy" id="58354"/>
    <lineage>
        <taxon>Bacteria</taxon>
        <taxon>Bacillati</taxon>
        <taxon>Actinomycetota</taxon>
        <taxon>Actinomycetes</taxon>
        <taxon>Kitasatosporales</taxon>
        <taxon>Streptomycetaceae</taxon>
        <taxon>Kitasatospora</taxon>
    </lineage>
</organism>
<proteinExistence type="predicted"/>
<evidence type="ECO:0000313" key="1">
    <source>
        <dbReference type="EMBL" id="MCP2308087.1"/>
    </source>
</evidence>
<dbReference type="Proteomes" id="UP001206483">
    <property type="component" value="Unassembled WGS sequence"/>
</dbReference>
<comment type="caution">
    <text evidence="1">The sequence shown here is derived from an EMBL/GenBank/DDBJ whole genome shotgun (WGS) entry which is preliminary data.</text>
</comment>
<accession>A0ABT1ISH8</accession>
<name>A0ABT1ISH8_9ACTN</name>
<reference evidence="1 2" key="1">
    <citation type="submission" date="2022-06" db="EMBL/GenBank/DDBJ databases">
        <title>Sequencing the genomes of 1000 actinobacteria strains.</title>
        <authorList>
            <person name="Klenk H.-P."/>
        </authorList>
    </citation>
    <scope>NUCLEOTIDE SEQUENCE [LARGE SCALE GENOMIC DNA]</scope>
    <source>
        <strain evidence="1 2">DSM 41656</strain>
    </source>
</reference>
<keyword evidence="2" id="KW-1185">Reference proteome</keyword>
<dbReference type="RefSeq" id="WP_253794368.1">
    <property type="nucleotide sequence ID" value="NZ_BAAAUB010000003.1"/>
</dbReference>
<dbReference type="EMBL" id="JAMZDX010000001">
    <property type="protein sequence ID" value="MCP2308087.1"/>
    <property type="molecule type" value="Genomic_DNA"/>
</dbReference>
<protein>
    <recommendedName>
        <fullName evidence="3">Secreted protein</fullName>
    </recommendedName>
</protein>
<sequence>MPRPAGPPLLLLDVDGPLVPYTATPDRTPEGYLTHWVKPASWVARHRDRPPQDVPPLRLWLNPAHGPALLALPYRPVWCTTWQDEANEHLSPLLGLPRLPYVPWPSMHHGDPDGLHWKTRHLVAWAAGRPFAWVDDEVEPQDAEWIAAHHPAPALTLPVDHRVGLRPADFVALARWAEDLSGSVA</sequence>
<evidence type="ECO:0000313" key="2">
    <source>
        <dbReference type="Proteomes" id="UP001206483"/>
    </source>
</evidence>
<evidence type="ECO:0008006" key="3">
    <source>
        <dbReference type="Google" id="ProtNLM"/>
    </source>
</evidence>
<gene>
    <name evidence="1" type="ORF">FHR36_001179</name>
</gene>